<evidence type="ECO:0000313" key="2">
    <source>
        <dbReference type="Proteomes" id="UP001054945"/>
    </source>
</evidence>
<proteinExistence type="predicted"/>
<name>A0AAV4NYV5_CAEEX</name>
<comment type="caution">
    <text evidence="1">The sequence shown here is derived from an EMBL/GenBank/DDBJ whole genome shotgun (WGS) entry which is preliminary data.</text>
</comment>
<keyword evidence="2" id="KW-1185">Reference proteome</keyword>
<dbReference type="EMBL" id="BPLR01021435">
    <property type="protein sequence ID" value="GIX89543.1"/>
    <property type="molecule type" value="Genomic_DNA"/>
</dbReference>
<reference evidence="1 2" key="1">
    <citation type="submission" date="2021-06" db="EMBL/GenBank/DDBJ databases">
        <title>Caerostris extrusa draft genome.</title>
        <authorList>
            <person name="Kono N."/>
            <person name="Arakawa K."/>
        </authorList>
    </citation>
    <scope>NUCLEOTIDE SEQUENCE [LARGE SCALE GENOMIC DNA]</scope>
</reference>
<gene>
    <name evidence="1" type="ORF">CEXT_195901</name>
</gene>
<evidence type="ECO:0000313" key="1">
    <source>
        <dbReference type="EMBL" id="GIX89543.1"/>
    </source>
</evidence>
<accession>A0AAV4NYV5</accession>
<protein>
    <submittedName>
        <fullName evidence="1">Uncharacterized protein</fullName>
    </submittedName>
</protein>
<organism evidence="1 2">
    <name type="scientific">Caerostris extrusa</name>
    <name type="common">Bark spider</name>
    <name type="synonym">Caerostris bankana</name>
    <dbReference type="NCBI Taxonomy" id="172846"/>
    <lineage>
        <taxon>Eukaryota</taxon>
        <taxon>Metazoa</taxon>
        <taxon>Ecdysozoa</taxon>
        <taxon>Arthropoda</taxon>
        <taxon>Chelicerata</taxon>
        <taxon>Arachnida</taxon>
        <taxon>Araneae</taxon>
        <taxon>Araneomorphae</taxon>
        <taxon>Entelegynae</taxon>
        <taxon>Araneoidea</taxon>
        <taxon>Araneidae</taxon>
        <taxon>Caerostris</taxon>
    </lineage>
</organism>
<dbReference type="Proteomes" id="UP001054945">
    <property type="component" value="Unassembled WGS sequence"/>
</dbReference>
<dbReference type="AlphaFoldDB" id="A0AAV4NYV5"/>
<sequence>MGCDDDVRFSKFSVSKDASSSVNFVGQALFHSTLHSSHQTLRRIHRLQMPFILYQNRGIWTRRHEKTFSIDRGLKIKSPGYTLWKVVAQVKGKHLQEDYFAPVEFQLMFRESGMVNCMQRIIQQSAN</sequence>